<dbReference type="AlphaFoldDB" id="A0A4R4D6L1"/>
<proteinExistence type="predicted"/>
<sequence length="405" mass="43275">MNHEVGATNGTVRAHGAAGAFVSEVVIDERTLEVVQAGDLAHRMFLWDVDSHSYVEQADALGRLCSADLAAPSAFYDAKTGLGTTARILLNGEEIGVEGRALAWVATGPEQNRVFELPALGNTSFENLLASPYTGARTVVMANDDSTGGQVYERLTKLVLLAAHSEGHLFGIKASFTEDAASGTPLSGEFTLASLGDVTNLDGAELQAASGAAGVTGWLRPEDGAWDTVNHNHYYFNTTASFDGPSRLWALDFKDASRPELGGTFQALLDGTEGHKMLDNMTVSADGTLILLEDVGNNPRAGKVWHYDPATDQLTEIAHHDVARFGDETTAATPPFTQDEESSGVLDVTDLFPHEPGQHVFLLDTQAHYAFGVAGSPDRQEIVEGGQLKLMTVDESALRDWHLPA</sequence>
<dbReference type="OrthoDB" id="5469761at2"/>
<reference evidence="1 2" key="1">
    <citation type="submission" date="2019-03" db="EMBL/GenBank/DDBJ databases">
        <title>Paracraurococcus aquatilis NE82 genome sequence.</title>
        <authorList>
            <person name="Zhao Y."/>
            <person name="Du Z."/>
        </authorList>
    </citation>
    <scope>NUCLEOTIDE SEQUENCE [LARGE SCALE GENOMIC DNA]</scope>
    <source>
        <strain evidence="1 2">NE82</strain>
    </source>
</reference>
<dbReference type="Proteomes" id="UP000295023">
    <property type="component" value="Unassembled WGS sequence"/>
</dbReference>
<protein>
    <recommendedName>
        <fullName evidence="3">Phytase</fullName>
    </recommendedName>
</protein>
<accession>A0A4R4D6L1</accession>
<organism evidence="1 2">
    <name type="scientific">Roseicella aquatilis</name>
    <dbReference type="NCBI Taxonomy" id="2527868"/>
    <lineage>
        <taxon>Bacteria</taxon>
        <taxon>Pseudomonadati</taxon>
        <taxon>Pseudomonadota</taxon>
        <taxon>Alphaproteobacteria</taxon>
        <taxon>Acetobacterales</taxon>
        <taxon>Roseomonadaceae</taxon>
        <taxon>Roseicella</taxon>
    </lineage>
</organism>
<comment type="caution">
    <text evidence="1">The sequence shown here is derived from an EMBL/GenBank/DDBJ whole genome shotgun (WGS) entry which is preliminary data.</text>
</comment>
<evidence type="ECO:0000313" key="1">
    <source>
        <dbReference type="EMBL" id="TCZ53877.1"/>
    </source>
</evidence>
<evidence type="ECO:0000313" key="2">
    <source>
        <dbReference type="Proteomes" id="UP000295023"/>
    </source>
</evidence>
<name>A0A4R4D6L1_9PROT</name>
<keyword evidence="2" id="KW-1185">Reference proteome</keyword>
<evidence type="ECO:0008006" key="3">
    <source>
        <dbReference type="Google" id="ProtNLM"/>
    </source>
</evidence>
<gene>
    <name evidence="1" type="ORF">EXY23_24010</name>
</gene>
<dbReference type="RefSeq" id="WP_132295962.1">
    <property type="nucleotide sequence ID" value="NZ_SKBM01000036.1"/>
</dbReference>
<dbReference type="EMBL" id="SKBM01000036">
    <property type="protein sequence ID" value="TCZ53877.1"/>
    <property type="molecule type" value="Genomic_DNA"/>
</dbReference>